<dbReference type="PANTHER" id="PTHR38011">
    <property type="entry name" value="DIHYDROFOLATE REDUCTASE FAMILY PROTEIN (AFU_ORTHOLOGUE AFUA_8G06820)"/>
    <property type="match status" value="1"/>
</dbReference>
<dbReference type="EC" id="1.1.1.302" evidence="4"/>
<comment type="caution">
    <text evidence="14">The sequence shown here is derived from an EMBL/GenBank/DDBJ whole genome shotgun (WGS) entry which is preliminary data.</text>
</comment>
<evidence type="ECO:0000256" key="3">
    <source>
        <dbReference type="ARBA" id="ARBA00009723"/>
    </source>
</evidence>
<evidence type="ECO:0000256" key="10">
    <source>
        <dbReference type="ARBA" id="ARBA00031630"/>
    </source>
</evidence>
<evidence type="ECO:0000313" key="15">
    <source>
        <dbReference type="Proteomes" id="UP000308133"/>
    </source>
</evidence>
<dbReference type="Gene3D" id="3.40.430.10">
    <property type="entry name" value="Dihydrofolate Reductase, subunit A"/>
    <property type="match status" value="1"/>
</dbReference>
<comment type="similarity">
    <text evidence="3">Belongs to the HTP reductase family.</text>
</comment>
<evidence type="ECO:0000259" key="13">
    <source>
        <dbReference type="Pfam" id="PF01872"/>
    </source>
</evidence>
<proteinExistence type="inferred from homology"/>
<reference evidence="14 15" key="1">
    <citation type="submission" date="2018-02" db="EMBL/GenBank/DDBJ databases">
        <title>Draft genome sequences of Elsinoe sp., causing black scab on jojoba.</title>
        <authorList>
            <person name="Stodart B."/>
            <person name="Jeffress S."/>
            <person name="Ash G."/>
            <person name="Arun Chinnappa K."/>
        </authorList>
    </citation>
    <scope>NUCLEOTIDE SEQUENCE [LARGE SCALE GENOMIC DNA]</scope>
    <source>
        <strain evidence="14 15">Hillstone_2</strain>
    </source>
</reference>
<dbReference type="GO" id="GO:0009231">
    <property type="term" value="P:riboflavin biosynthetic process"/>
    <property type="evidence" value="ECO:0007669"/>
    <property type="project" value="UniProtKB-KW"/>
</dbReference>
<evidence type="ECO:0000256" key="9">
    <source>
        <dbReference type="ARBA" id="ARBA00030073"/>
    </source>
</evidence>
<evidence type="ECO:0000256" key="8">
    <source>
        <dbReference type="ARBA" id="ARBA00023002"/>
    </source>
</evidence>
<dbReference type="PANTHER" id="PTHR38011:SF7">
    <property type="entry name" value="2,5-DIAMINO-6-RIBOSYLAMINO-4(3H)-PYRIMIDINONE 5'-PHOSPHATE REDUCTASE"/>
    <property type="match status" value="1"/>
</dbReference>
<organism evidence="14 15">
    <name type="scientific">Elsinoe australis</name>
    <dbReference type="NCBI Taxonomy" id="40998"/>
    <lineage>
        <taxon>Eukaryota</taxon>
        <taxon>Fungi</taxon>
        <taxon>Dikarya</taxon>
        <taxon>Ascomycota</taxon>
        <taxon>Pezizomycotina</taxon>
        <taxon>Dothideomycetes</taxon>
        <taxon>Dothideomycetidae</taxon>
        <taxon>Myriangiales</taxon>
        <taxon>Elsinoaceae</taxon>
        <taxon>Elsinoe</taxon>
    </lineage>
</organism>
<dbReference type="InterPro" id="IPR024072">
    <property type="entry name" value="DHFR-like_dom_sf"/>
</dbReference>
<keyword evidence="6" id="KW-0686">Riboflavin biosynthesis</keyword>
<keyword evidence="7" id="KW-0521">NADP</keyword>
<evidence type="ECO:0000256" key="7">
    <source>
        <dbReference type="ARBA" id="ARBA00022857"/>
    </source>
</evidence>
<dbReference type="InterPro" id="IPR002734">
    <property type="entry name" value="RibDG_C"/>
</dbReference>
<dbReference type="InterPro" id="IPR050765">
    <property type="entry name" value="Riboflavin_Biosynth_HTPR"/>
</dbReference>
<comment type="catalytic activity">
    <reaction evidence="11">
        <text>2,5-diamino-6-(1-D-ribitylamino)pyrimidin-4(3H)-one 5'-phosphate + NAD(+) = 2,5-diamino-6-(1-D-ribosylamino)pyrimidin-4(3H)-one 5'-phosphate + NADH + H(+)</text>
        <dbReference type="Rhea" id="RHEA:27274"/>
        <dbReference type="ChEBI" id="CHEBI:15378"/>
        <dbReference type="ChEBI" id="CHEBI:57540"/>
        <dbReference type="ChEBI" id="CHEBI:57945"/>
        <dbReference type="ChEBI" id="CHEBI:58890"/>
        <dbReference type="ChEBI" id="CHEBI:59545"/>
        <dbReference type="EC" id="1.1.1.302"/>
    </reaction>
</comment>
<sequence length="275" mass="29679">MANRDALEFANRDRDWLEDYLPSPGNRAQQAKSTPFVTLTFATSLDSALAISPGVQTALSGPQSKSMTHFLRSRHDAILVGVGTATADNPSLNCRLRGTGGYGGSGLEGQPRPVVIDPHCRWAFNEQTKVIQLANSGRGKAPLIVTRREPPRDRAAVLHKAGGEYIKMSDDAGQISWSSILAQLHSKGIRSIMIEGGAKVINALLSPKEAHLVDSVIVTIAPTWLGPDGLRVCPQRADHGERGKIPVARLISPTWHQLGDDVVLCGYINERLDAD</sequence>
<evidence type="ECO:0000256" key="5">
    <source>
        <dbReference type="ARBA" id="ARBA00015035"/>
    </source>
</evidence>
<comment type="function">
    <text evidence="1">Catalyzes an early step in riboflavin biosynthesis, the NADPH-dependent reduction of the ribose side chain of 2,5-diamino-6-ribosylamino-4(3H)-pyrimidinone 5'-phosphate, yielding 2,5-diamino-6-ribitylamino-4(3H)-pyrimidinone 5'-phosphate.</text>
</comment>
<evidence type="ECO:0000256" key="6">
    <source>
        <dbReference type="ARBA" id="ARBA00022619"/>
    </source>
</evidence>
<dbReference type="SUPFAM" id="SSF53597">
    <property type="entry name" value="Dihydrofolate reductase-like"/>
    <property type="match status" value="1"/>
</dbReference>
<evidence type="ECO:0000256" key="1">
    <source>
        <dbReference type="ARBA" id="ARBA00003555"/>
    </source>
</evidence>
<evidence type="ECO:0000256" key="12">
    <source>
        <dbReference type="ARBA" id="ARBA00049020"/>
    </source>
</evidence>
<accession>A0A4U7B1J4</accession>
<evidence type="ECO:0000256" key="4">
    <source>
        <dbReference type="ARBA" id="ARBA00012851"/>
    </source>
</evidence>
<dbReference type="EMBL" id="PTQR01000054">
    <property type="protein sequence ID" value="TKX23231.1"/>
    <property type="molecule type" value="Genomic_DNA"/>
</dbReference>
<keyword evidence="8" id="KW-0560">Oxidoreductase</keyword>
<comment type="pathway">
    <text evidence="2">Cofactor biosynthesis; riboflavin biosynthesis.</text>
</comment>
<dbReference type="GO" id="GO:0008703">
    <property type="term" value="F:5-amino-6-(5-phosphoribosylamino)uracil reductase activity"/>
    <property type="evidence" value="ECO:0007669"/>
    <property type="project" value="InterPro"/>
</dbReference>
<gene>
    <name evidence="14" type="ORF">C1H76_4298</name>
</gene>
<dbReference type="AlphaFoldDB" id="A0A4U7B1J4"/>
<evidence type="ECO:0000313" key="14">
    <source>
        <dbReference type="EMBL" id="TKX23231.1"/>
    </source>
</evidence>
<name>A0A4U7B1J4_9PEZI</name>
<evidence type="ECO:0000256" key="2">
    <source>
        <dbReference type="ARBA" id="ARBA00005104"/>
    </source>
</evidence>
<dbReference type="Proteomes" id="UP000308133">
    <property type="component" value="Unassembled WGS sequence"/>
</dbReference>
<feature type="domain" description="Bacterial bifunctional deaminase-reductase C-terminal" evidence="13">
    <location>
        <begin position="35"/>
        <end position="262"/>
    </location>
</feature>
<evidence type="ECO:0000256" key="11">
    <source>
        <dbReference type="ARBA" id="ARBA00047550"/>
    </source>
</evidence>
<comment type="catalytic activity">
    <reaction evidence="12">
        <text>2,5-diamino-6-(1-D-ribitylamino)pyrimidin-4(3H)-one 5'-phosphate + NADP(+) = 2,5-diamino-6-(1-D-ribosylamino)pyrimidin-4(3H)-one 5'-phosphate + NADPH + H(+)</text>
        <dbReference type="Rhea" id="RHEA:27278"/>
        <dbReference type="ChEBI" id="CHEBI:15378"/>
        <dbReference type="ChEBI" id="CHEBI:57783"/>
        <dbReference type="ChEBI" id="CHEBI:58349"/>
        <dbReference type="ChEBI" id="CHEBI:58890"/>
        <dbReference type="ChEBI" id="CHEBI:59545"/>
        <dbReference type="EC" id="1.1.1.302"/>
    </reaction>
</comment>
<dbReference type="Pfam" id="PF01872">
    <property type="entry name" value="RibD_C"/>
    <property type="match status" value="1"/>
</dbReference>
<protein>
    <recommendedName>
        <fullName evidence="5">2,5-diamino-6-ribosylamino-4(3H)-pyrimidinone 5'-phosphate reductase</fullName>
        <ecNumber evidence="4">1.1.1.302</ecNumber>
    </recommendedName>
    <alternativeName>
        <fullName evidence="10">2,5-diamino-6-(5-phospho-D-ribosylamino)pyrimidin-4(3H)-one reductase</fullName>
    </alternativeName>
    <alternativeName>
        <fullName evidence="9">2,5-diamino-6-ribitylamino-4(3H)-pyrimidinone 5'-phosphate synthase</fullName>
    </alternativeName>
</protein>